<dbReference type="InterPro" id="IPR050091">
    <property type="entry name" value="PKS_NRPS_Biosynth_Enz"/>
</dbReference>
<evidence type="ECO:0000256" key="2">
    <source>
        <dbReference type="RuleBase" id="RU003694"/>
    </source>
</evidence>
<comment type="similarity">
    <text evidence="2">Belongs to the thiolase-like superfamily. Beta-ketoacyl-ACP synthases family.</text>
</comment>
<dbReference type="PROSITE" id="PS52004">
    <property type="entry name" value="KS3_2"/>
    <property type="match status" value="1"/>
</dbReference>
<keyword evidence="1 2" id="KW-0808">Transferase</keyword>
<dbReference type="AlphaFoldDB" id="A0AB38UX45"/>
<dbReference type="PANTHER" id="PTHR43775">
    <property type="entry name" value="FATTY ACID SYNTHASE"/>
    <property type="match status" value="1"/>
</dbReference>
<dbReference type="InterPro" id="IPR014030">
    <property type="entry name" value="Ketoacyl_synth_N"/>
</dbReference>
<dbReference type="GO" id="GO:0006633">
    <property type="term" value="P:fatty acid biosynthetic process"/>
    <property type="evidence" value="ECO:0007669"/>
    <property type="project" value="TreeGrafter"/>
</dbReference>
<dbReference type="InterPro" id="IPR016039">
    <property type="entry name" value="Thiolase-like"/>
</dbReference>
<evidence type="ECO:0000313" key="6">
    <source>
        <dbReference type="Proteomes" id="UP000279331"/>
    </source>
</evidence>
<name>A0AB38UX45_9MYCO</name>
<evidence type="ECO:0000313" key="5">
    <source>
        <dbReference type="EMBL" id="VAZ85197.1"/>
    </source>
</evidence>
<dbReference type="CDD" id="cd00833">
    <property type="entry name" value="PKS"/>
    <property type="match status" value="1"/>
</dbReference>
<dbReference type="Pfam" id="PF02801">
    <property type="entry name" value="Ketoacyl-synt_C"/>
    <property type="match status" value="1"/>
</dbReference>
<dbReference type="SMART" id="SM00825">
    <property type="entry name" value="PKS_KS"/>
    <property type="match status" value="1"/>
</dbReference>
<evidence type="ECO:0000256" key="1">
    <source>
        <dbReference type="ARBA" id="ARBA00022679"/>
    </source>
</evidence>
<feature type="compositionally biased region" description="Low complexity" evidence="3">
    <location>
        <begin position="31"/>
        <end position="42"/>
    </location>
</feature>
<gene>
    <name evidence="5" type="ORF">LAUMK42_04030</name>
</gene>
<dbReference type="InterPro" id="IPR014031">
    <property type="entry name" value="Ketoacyl_synth_C"/>
</dbReference>
<dbReference type="EMBL" id="UPHL01000115">
    <property type="protein sequence ID" value="VAZ85197.1"/>
    <property type="molecule type" value="Genomic_DNA"/>
</dbReference>
<dbReference type="Proteomes" id="UP000279331">
    <property type="component" value="Unassembled WGS sequence"/>
</dbReference>
<feature type="domain" description="Ketosynthase family 3 (KS3)" evidence="4">
    <location>
        <begin position="52"/>
        <end position="476"/>
    </location>
</feature>
<dbReference type="Gene3D" id="3.40.47.10">
    <property type="match status" value="1"/>
</dbReference>
<dbReference type="GO" id="GO:0004312">
    <property type="term" value="F:fatty acid synthase activity"/>
    <property type="evidence" value="ECO:0007669"/>
    <property type="project" value="TreeGrafter"/>
</dbReference>
<sequence>MARPDGAQLGAAALDPPCTDRWPRAETGHTGMSEASEMSGMSDHQPGTVVDPDPIVIVGMAIEAPGGVDTAEGYWDFLSQRREGLCPLPTDRGWPIRDLLTGSCREGFKRIHNCGGFLTGAATFDPAFFGISLREAISMDPQQRVALRVAWRALEGSGINPDDLAGHDVGCYVGAYLTGYGPDMAEFSGHSGRLLTGTASGVISGRISYLLGLAGPALTIDSSCSSALAALHVAVQALRAGDCDMALAGGVTVMGSPGFFVEFSKQHALSDDGHCRPYSAQASGTIWAEGAAVFVLQRKSAALRNGRRIVAEVRASALNQDGRSAGLAAPSSAAQSRLFLRAMAQAGLGPEQIGMIEGHGTGTRLGDRTELQALTETYGNTEPGRGALLGSVKSNFGHAQAAGGALGLAKVLVAAEHGAVPPTLHAAEASREIDWDGQGLRLAQELTPWPAVNGQRIGAVSAFGISGTNAHLIVSMAPTAQAA</sequence>
<dbReference type="PANTHER" id="PTHR43775:SF51">
    <property type="entry name" value="INACTIVE PHENOLPHTHIOCEROL SYNTHESIS POLYKETIDE SYNTHASE TYPE I PKS1-RELATED"/>
    <property type="match status" value="1"/>
</dbReference>
<protein>
    <submittedName>
        <fullName evidence="5">Inactive phenolphthiocerol synthesis polyketide synthase type I Pks15</fullName>
    </submittedName>
</protein>
<evidence type="ECO:0000256" key="3">
    <source>
        <dbReference type="SAM" id="MobiDB-lite"/>
    </source>
</evidence>
<dbReference type="InterPro" id="IPR020841">
    <property type="entry name" value="PKS_Beta-ketoAc_synthase_dom"/>
</dbReference>
<dbReference type="Pfam" id="PF00109">
    <property type="entry name" value="ketoacyl-synt"/>
    <property type="match status" value="1"/>
</dbReference>
<dbReference type="SUPFAM" id="SSF53901">
    <property type="entry name" value="Thiolase-like"/>
    <property type="match status" value="1"/>
</dbReference>
<comment type="caution">
    <text evidence="5">The sequence shown here is derived from an EMBL/GenBank/DDBJ whole genome shotgun (WGS) entry which is preliminary data.</text>
</comment>
<evidence type="ECO:0000259" key="4">
    <source>
        <dbReference type="PROSITE" id="PS52004"/>
    </source>
</evidence>
<organism evidence="5 6">
    <name type="scientific">Mycobacterium persicum</name>
    <dbReference type="NCBI Taxonomy" id="1487726"/>
    <lineage>
        <taxon>Bacteria</taxon>
        <taxon>Bacillati</taxon>
        <taxon>Actinomycetota</taxon>
        <taxon>Actinomycetes</taxon>
        <taxon>Mycobacteriales</taxon>
        <taxon>Mycobacteriaceae</taxon>
        <taxon>Mycobacterium</taxon>
    </lineage>
</organism>
<feature type="region of interest" description="Disordered" evidence="3">
    <location>
        <begin position="1"/>
        <end position="47"/>
    </location>
</feature>
<accession>A0AB38UX45</accession>
<proteinExistence type="inferred from homology"/>
<reference evidence="5 6" key="1">
    <citation type="submission" date="2018-09" db="EMBL/GenBank/DDBJ databases">
        <authorList>
            <person name="Tagini F."/>
        </authorList>
    </citation>
    <scope>NUCLEOTIDE SEQUENCE [LARGE SCALE GENOMIC DNA]</scope>
    <source>
        <strain evidence="5 6">MK42</strain>
    </source>
</reference>